<dbReference type="GO" id="GO:0051082">
    <property type="term" value="F:unfolded protein binding"/>
    <property type="evidence" value="ECO:0007669"/>
    <property type="project" value="InterPro"/>
</dbReference>
<keyword evidence="11 13" id="KW-0143">Chaperone</keyword>
<dbReference type="Gene3D" id="2.60.120.200">
    <property type="match status" value="1"/>
</dbReference>
<organism evidence="15">
    <name type="scientific">Myxobolus bejeranoi</name>
    <dbReference type="NCBI Taxonomy" id="2015852"/>
    <lineage>
        <taxon>Eukaryota</taxon>
        <taxon>Metazoa</taxon>
        <taxon>Cnidaria</taxon>
        <taxon>Myxozoa</taxon>
        <taxon>Myxosporea</taxon>
        <taxon>Bivalvulida</taxon>
        <taxon>Platysporina</taxon>
        <taxon>Myxobolidae</taxon>
        <taxon>Myxobolus</taxon>
    </lineage>
</organism>
<dbReference type="AlphaFoldDB" id="A0AA50Q9B0"/>
<dbReference type="InterPro" id="IPR001580">
    <property type="entry name" value="Calret/calnex"/>
</dbReference>
<evidence type="ECO:0000313" key="15">
    <source>
        <dbReference type="EMBL" id="WMB80952.1"/>
    </source>
</evidence>
<dbReference type="PROSITE" id="PS00804">
    <property type="entry name" value="CALRETICULIN_2"/>
    <property type="match status" value="1"/>
</dbReference>
<dbReference type="InterPro" id="IPR009033">
    <property type="entry name" value="Calreticulin/calnexin_P_dom_sf"/>
</dbReference>
<evidence type="ECO:0000256" key="13">
    <source>
        <dbReference type="RuleBase" id="RU362126"/>
    </source>
</evidence>
<feature type="compositionally biased region" description="Basic and acidic residues" evidence="14">
    <location>
        <begin position="196"/>
        <end position="206"/>
    </location>
</feature>
<comment type="similarity">
    <text evidence="2 13">Belongs to the calreticulin family.</text>
</comment>
<keyword evidence="5" id="KW-0732">Signal</keyword>
<dbReference type="GO" id="GO:0005789">
    <property type="term" value="C:endoplasmic reticulum membrane"/>
    <property type="evidence" value="ECO:0007669"/>
    <property type="project" value="TreeGrafter"/>
</dbReference>
<dbReference type="GO" id="GO:0030246">
    <property type="term" value="F:carbohydrate binding"/>
    <property type="evidence" value="ECO:0007669"/>
    <property type="project" value="UniProtKB-KW"/>
</dbReference>
<feature type="compositionally biased region" description="Basic and acidic residues" evidence="14">
    <location>
        <begin position="372"/>
        <end position="384"/>
    </location>
</feature>
<dbReference type="PANTHER" id="PTHR11073">
    <property type="entry name" value="CALRETICULIN AND CALNEXIN"/>
    <property type="match status" value="1"/>
</dbReference>
<feature type="compositionally biased region" description="Acidic residues" evidence="14">
    <location>
        <begin position="207"/>
        <end position="217"/>
    </location>
</feature>
<keyword evidence="8 13" id="KW-0256">Endoplasmic reticulum</keyword>
<evidence type="ECO:0000256" key="11">
    <source>
        <dbReference type="ARBA" id="ARBA00023186"/>
    </source>
</evidence>
<dbReference type="FunFam" id="2.10.250.10:FF:000002">
    <property type="entry name" value="Calreticulin"/>
    <property type="match status" value="1"/>
</dbReference>
<dbReference type="PANTHER" id="PTHR11073:SF2">
    <property type="entry name" value="CALRETICULIN"/>
    <property type="match status" value="1"/>
</dbReference>
<sequence length="384" mass="45128">MLALLLFYMVHSKIYLDEKFEEGFEKRWVISEDTSVTHGTLKVVEKEHCDKEYGLKFLNDSSFYHASLKLKEDIDFTKSDFYFHYVAQYQKDHDCGGVYVKFFNKLDQKNLNRDTPYSVMFGPDMCGYSTKTIHLIISHNDKNHQLKDKINFDNDGYPHLISVFIGKDRKFWVKLDGEVKKEGILGENFDYLLPKTIDDPEDKKPEDWEDNPMIDDPEDKKPEDWDDRKEIPDTNATKPENWNDEDDGEWEPDLIKNPDYKGEWAPKRIANPKYKGEWKAKQLPNPDFVDDKTFGDHVVSHIGIDIWTVKSGQMLDNMFVSDDAQEFEKDEKRVLEEIKQVTDKMKEIEKQNAPKEAPADEPEESSEEKEDSEEKVQEEPKEDL</sequence>
<dbReference type="GO" id="GO:0006457">
    <property type="term" value="P:protein folding"/>
    <property type="evidence" value="ECO:0007669"/>
    <property type="project" value="InterPro"/>
</dbReference>
<keyword evidence="9" id="KW-0862">Zinc</keyword>
<dbReference type="SUPFAM" id="SSF49899">
    <property type="entry name" value="Concanavalin A-like lectins/glucanases"/>
    <property type="match status" value="1"/>
</dbReference>
<dbReference type="Gene3D" id="2.10.250.10">
    <property type="entry name" value="Calreticulin/calnexin, P domain"/>
    <property type="match status" value="1"/>
</dbReference>
<proteinExistence type="evidence at transcript level"/>
<feature type="compositionally biased region" description="Acidic residues" evidence="14">
    <location>
        <begin position="242"/>
        <end position="252"/>
    </location>
</feature>
<dbReference type="InterPro" id="IPR018124">
    <property type="entry name" value="Calret/calnex_CS"/>
</dbReference>
<feature type="region of interest" description="Disordered" evidence="14">
    <location>
        <begin position="342"/>
        <end position="384"/>
    </location>
</feature>
<feature type="disulfide bond" evidence="12">
    <location>
        <begin position="95"/>
        <end position="126"/>
    </location>
</feature>
<evidence type="ECO:0000256" key="1">
    <source>
        <dbReference type="ARBA" id="ARBA00004319"/>
    </source>
</evidence>
<protein>
    <recommendedName>
        <fullName evidence="3">Calreticulin</fullName>
    </recommendedName>
</protein>
<dbReference type="GO" id="GO:0036503">
    <property type="term" value="P:ERAD pathway"/>
    <property type="evidence" value="ECO:0007669"/>
    <property type="project" value="TreeGrafter"/>
</dbReference>
<name>A0AA50Q9B0_9CNID</name>
<dbReference type="SUPFAM" id="SSF63887">
    <property type="entry name" value="P-domain of calnexin/calreticulin"/>
    <property type="match status" value="1"/>
</dbReference>
<feature type="compositionally biased region" description="Basic and acidic residues" evidence="14">
    <location>
        <begin position="218"/>
        <end position="232"/>
    </location>
</feature>
<dbReference type="GO" id="GO:0005788">
    <property type="term" value="C:endoplasmic reticulum lumen"/>
    <property type="evidence" value="ECO:0007669"/>
    <property type="project" value="UniProtKB-SubCell"/>
</dbReference>
<reference evidence="15" key="2">
    <citation type="submission" date="2023-08" db="EMBL/GenBank/DDBJ databases">
        <authorList>
            <person name="Lotan T."/>
        </authorList>
    </citation>
    <scope>NUCLEOTIDE SEQUENCE</scope>
    <source>
        <strain evidence="15">12DTRINITY_DN363_c0_g1_i1</strain>
    </source>
</reference>
<dbReference type="GO" id="GO:0005509">
    <property type="term" value="F:calcium ion binding"/>
    <property type="evidence" value="ECO:0007669"/>
    <property type="project" value="InterPro"/>
</dbReference>
<evidence type="ECO:0000256" key="12">
    <source>
        <dbReference type="PIRSR" id="PIRSR601580-3"/>
    </source>
</evidence>
<reference evidence="15" key="1">
    <citation type="journal article" date="2023" name="Int. J. Mol. Sci.">
        <title>The Molecular Mechanisms Employed by the Parasite Myxobolus bejeranoi (Cnidaria: Myxozoa) from Invasion through Sporulation for Successful Proliferation in Its Fish Host.</title>
        <authorList>
            <person name="Maor-Landaw K."/>
            <person name="Avidor I."/>
            <person name="Rostowsky N."/>
            <person name="Salti B."/>
            <person name="Smirnov M."/>
            <person name="Ofek-Lalzar M."/>
            <person name="Levin L."/>
            <person name="Brekhman V."/>
            <person name="Lotan T."/>
        </authorList>
    </citation>
    <scope>NUCLEOTIDE SEQUENCE</scope>
    <source>
        <strain evidence="15">12DTRINITY_DN363_c0_g1_i1</strain>
    </source>
</reference>
<dbReference type="EMBL" id="OR413615">
    <property type="protein sequence ID" value="WMB80952.1"/>
    <property type="molecule type" value="mRNA"/>
</dbReference>
<evidence type="ECO:0000256" key="14">
    <source>
        <dbReference type="SAM" id="MobiDB-lite"/>
    </source>
</evidence>
<feature type="compositionally biased region" description="Acidic residues" evidence="14">
    <location>
        <begin position="359"/>
        <end position="371"/>
    </location>
</feature>
<keyword evidence="4" id="KW-0479">Metal-binding</keyword>
<dbReference type="InterPro" id="IPR013320">
    <property type="entry name" value="ConA-like_dom_sf"/>
</dbReference>
<evidence type="ECO:0000256" key="4">
    <source>
        <dbReference type="ARBA" id="ARBA00022723"/>
    </source>
</evidence>
<keyword evidence="6" id="KW-0430">Lectin</keyword>
<evidence type="ECO:0000256" key="3">
    <source>
        <dbReference type="ARBA" id="ARBA00015837"/>
    </source>
</evidence>
<evidence type="ECO:0000256" key="2">
    <source>
        <dbReference type="ARBA" id="ARBA00010983"/>
    </source>
</evidence>
<evidence type="ECO:0000256" key="6">
    <source>
        <dbReference type="ARBA" id="ARBA00022734"/>
    </source>
</evidence>
<evidence type="ECO:0000256" key="9">
    <source>
        <dbReference type="ARBA" id="ARBA00022833"/>
    </source>
</evidence>
<keyword evidence="10" id="KW-0106">Calcium</keyword>
<keyword evidence="12" id="KW-1015">Disulfide bond</keyword>
<evidence type="ECO:0000256" key="10">
    <source>
        <dbReference type="ARBA" id="ARBA00022837"/>
    </source>
</evidence>
<dbReference type="Pfam" id="PF00262">
    <property type="entry name" value="Calreticulin"/>
    <property type="match status" value="2"/>
</dbReference>
<accession>A0AA50Q9B0</accession>
<evidence type="ECO:0000256" key="5">
    <source>
        <dbReference type="ARBA" id="ARBA00022729"/>
    </source>
</evidence>
<keyword evidence="7" id="KW-0677">Repeat</keyword>
<dbReference type="PRINTS" id="PR00626">
    <property type="entry name" value="CALRETICULIN"/>
</dbReference>
<feature type="compositionally biased region" description="Basic and acidic residues" evidence="14">
    <location>
        <begin position="342"/>
        <end position="353"/>
    </location>
</feature>
<comment type="subcellular location">
    <subcellularLocation>
        <location evidence="1">Endoplasmic reticulum lumen</location>
    </subcellularLocation>
</comment>
<evidence type="ECO:0000256" key="7">
    <source>
        <dbReference type="ARBA" id="ARBA00022737"/>
    </source>
</evidence>
<feature type="region of interest" description="Disordered" evidence="14">
    <location>
        <begin position="195"/>
        <end position="258"/>
    </location>
</feature>
<evidence type="ECO:0000256" key="8">
    <source>
        <dbReference type="ARBA" id="ARBA00022824"/>
    </source>
</evidence>